<dbReference type="EMBL" id="OZ023710">
    <property type="protein sequence ID" value="CAK9883190.1"/>
    <property type="molecule type" value="Genomic_DNA"/>
</dbReference>
<dbReference type="InterPro" id="IPR013320">
    <property type="entry name" value="ConA-like_dom_sf"/>
</dbReference>
<evidence type="ECO:0000256" key="12">
    <source>
        <dbReference type="SAM" id="Phobius"/>
    </source>
</evidence>
<dbReference type="Gene3D" id="2.60.120.200">
    <property type="match status" value="1"/>
</dbReference>
<comment type="similarity">
    <text evidence="3">Belongs to the glycosyltransferase 31 family.</text>
</comment>
<keyword evidence="11" id="KW-0464">Manganese</keyword>
<dbReference type="SUPFAM" id="SSF49899">
    <property type="entry name" value="Concanavalin A-like lectins/glucanases"/>
    <property type="match status" value="1"/>
</dbReference>
<evidence type="ECO:0000256" key="9">
    <source>
        <dbReference type="ARBA" id="ARBA00023034"/>
    </source>
</evidence>
<dbReference type="Gene3D" id="3.90.550.50">
    <property type="match status" value="1"/>
</dbReference>
<evidence type="ECO:0000256" key="2">
    <source>
        <dbReference type="ARBA" id="ARBA00004922"/>
    </source>
</evidence>
<dbReference type="InterPro" id="IPR002659">
    <property type="entry name" value="Glyco_trans_31"/>
</dbReference>
<evidence type="ECO:0000256" key="3">
    <source>
        <dbReference type="ARBA" id="ARBA00008661"/>
    </source>
</evidence>
<dbReference type="SMART" id="SM00908">
    <property type="entry name" value="Gal-bind_lectin"/>
    <property type="match status" value="1"/>
</dbReference>
<dbReference type="CDD" id="cd00070">
    <property type="entry name" value="GLECT"/>
    <property type="match status" value="1"/>
</dbReference>
<name>A0ABP1C2Y6_9BRYO</name>
<evidence type="ECO:0000256" key="4">
    <source>
        <dbReference type="ARBA" id="ARBA00022676"/>
    </source>
</evidence>
<feature type="domain" description="Galectin" evidence="13">
    <location>
        <begin position="199"/>
        <end position="410"/>
    </location>
</feature>
<reference evidence="14" key="1">
    <citation type="submission" date="2024-03" db="EMBL/GenBank/DDBJ databases">
        <authorList>
            <consortium name="ELIXIR-Norway"/>
            <consortium name="Elixir Norway"/>
        </authorList>
    </citation>
    <scope>NUCLEOTIDE SEQUENCE</scope>
</reference>
<comment type="subcellular location">
    <subcellularLocation>
        <location evidence="1">Golgi apparatus membrane</location>
        <topology evidence="1">Single-pass type II membrane protein</topology>
    </subcellularLocation>
</comment>
<keyword evidence="9" id="KW-0333">Golgi apparatus</keyword>
<evidence type="ECO:0000256" key="1">
    <source>
        <dbReference type="ARBA" id="ARBA00004323"/>
    </source>
</evidence>
<sequence length="688" mass="77495">MKKTYGRVERGSGHGGGCCCLGRKRCTQAFLVILTLGLVLLTIQIPQFVGPNPSPGMMISSVDVIEEGSLGGLDLMDMDKTNSREMANFPSTTLGRLKRRIGESLKKPAEKGSVHQRSLDKLDFSSQKRINLNDTSLQRVVQQAWLAGAKAWQEVEDAIIRGNRTAVEANRTKAAGATTAEPCPAFLSMTGKAFENAGLVIFLPCGLMFGSAITLVGKPREAHMEFKPPIARVGEGVSQYVMVSQFVMELQGLKVVDGEDPPRILHINPRLRGDWSWKPVIEHNTCYRGQWGTAQRCEGWQAPDEEELVDGQLKCEKWLREDDSKPQDSKKSWWLNRPIGHSGEESLVWDYPFAEGRLFVLTISAGLEGFHLMIDGRHITSFPYRLGYVVEEATGVSVGGDVEVHSVMVTSLPTMHPSYYNELILEEGEMWKAPKLPMGQIELFVGIMSSTNHFAERMAVRKTWLQSPLIRSSRVVARFFVALHANKEINLQVKKEADYYRDMVVLPFIDRYDIVVLKTIAICQFGVENVTAKYVMKCDDDTFVRVDRVLEEVKAAAVGHGLYMGSMNEFHRPLRSGKWAVTYEDWPERIYPTYANGPGYILSEDIVRYILSEKTKGTLRLFKMEDVSVGLWVGQYGREKHVQYEHSPRFAQAGCVDHYLTAHYQSPRQMLCLWKKLLTTKEGKCCHG</sequence>
<evidence type="ECO:0000313" key="15">
    <source>
        <dbReference type="Proteomes" id="UP001497522"/>
    </source>
</evidence>
<keyword evidence="8 12" id="KW-1133">Transmembrane helix</keyword>
<dbReference type="InterPro" id="IPR001079">
    <property type="entry name" value="Galectin_CRD"/>
</dbReference>
<dbReference type="Pfam" id="PF01762">
    <property type="entry name" value="Galactosyl_T"/>
    <property type="match status" value="1"/>
</dbReference>
<dbReference type="PANTHER" id="PTHR11214:SF286">
    <property type="entry name" value="HYDROXYPROLINE O-GALACTOSYLTRANSFERASE GALT4"/>
    <property type="match status" value="1"/>
</dbReference>
<keyword evidence="6 12" id="KW-0812">Transmembrane</keyword>
<feature type="transmembrane region" description="Helical" evidence="12">
    <location>
        <begin position="29"/>
        <end position="49"/>
    </location>
</feature>
<evidence type="ECO:0000256" key="10">
    <source>
        <dbReference type="ARBA" id="ARBA00023136"/>
    </source>
</evidence>
<dbReference type="PANTHER" id="PTHR11214">
    <property type="entry name" value="BETA-1,3-N-ACETYLGLUCOSAMINYLTRANSFERASE"/>
    <property type="match status" value="1"/>
</dbReference>
<evidence type="ECO:0000256" key="8">
    <source>
        <dbReference type="ARBA" id="ARBA00022989"/>
    </source>
</evidence>
<protein>
    <recommendedName>
        <fullName evidence="13">Galectin domain-containing protein</fullName>
    </recommendedName>
</protein>
<proteinExistence type="inferred from homology"/>
<keyword evidence="15" id="KW-1185">Reference proteome</keyword>
<keyword evidence="5" id="KW-0808">Transferase</keyword>
<evidence type="ECO:0000259" key="13">
    <source>
        <dbReference type="PROSITE" id="PS51304"/>
    </source>
</evidence>
<comment type="pathway">
    <text evidence="2">Protein modification; protein glycosylation.</text>
</comment>
<dbReference type="Pfam" id="PF00337">
    <property type="entry name" value="Gal-bind_lectin"/>
    <property type="match status" value="1"/>
</dbReference>
<keyword evidence="4" id="KW-0328">Glycosyltransferase</keyword>
<evidence type="ECO:0000313" key="14">
    <source>
        <dbReference type="EMBL" id="CAK9883190.1"/>
    </source>
</evidence>
<evidence type="ECO:0000256" key="7">
    <source>
        <dbReference type="ARBA" id="ARBA00022968"/>
    </source>
</evidence>
<evidence type="ECO:0000256" key="11">
    <source>
        <dbReference type="ARBA" id="ARBA00023211"/>
    </source>
</evidence>
<gene>
    <name evidence="14" type="ORF">CSSPJE1EN2_LOCUS24441</name>
</gene>
<accession>A0ABP1C2Y6</accession>
<evidence type="ECO:0000256" key="5">
    <source>
        <dbReference type="ARBA" id="ARBA00022679"/>
    </source>
</evidence>
<organism evidence="14 15">
    <name type="scientific">Sphagnum jensenii</name>
    <dbReference type="NCBI Taxonomy" id="128206"/>
    <lineage>
        <taxon>Eukaryota</taxon>
        <taxon>Viridiplantae</taxon>
        <taxon>Streptophyta</taxon>
        <taxon>Embryophyta</taxon>
        <taxon>Bryophyta</taxon>
        <taxon>Sphagnophytina</taxon>
        <taxon>Sphagnopsida</taxon>
        <taxon>Sphagnales</taxon>
        <taxon>Sphagnaceae</taxon>
        <taxon>Sphagnum</taxon>
    </lineage>
</organism>
<dbReference type="Proteomes" id="UP001497522">
    <property type="component" value="Chromosome 9"/>
</dbReference>
<keyword evidence="7" id="KW-0735">Signal-anchor</keyword>
<keyword evidence="10 12" id="KW-0472">Membrane</keyword>
<evidence type="ECO:0000256" key="6">
    <source>
        <dbReference type="ARBA" id="ARBA00022692"/>
    </source>
</evidence>
<dbReference type="PROSITE" id="PS51304">
    <property type="entry name" value="GALECTIN"/>
    <property type="match status" value="1"/>
</dbReference>